<organism evidence="2 3">
    <name type="scientific">Ajellomyces capsulatus (strain H88)</name>
    <name type="common">Darling's disease fungus</name>
    <name type="synonym">Histoplasma capsulatum</name>
    <dbReference type="NCBI Taxonomy" id="544711"/>
    <lineage>
        <taxon>Eukaryota</taxon>
        <taxon>Fungi</taxon>
        <taxon>Dikarya</taxon>
        <taxon>Ascomycota</taxon>
        <taxon>Pezizomycotina</taxon>
        <taxon>Eurotiomycetes</taxon>
        <taxon>Eurotiomycetidae</taxon>
        <taxon>Onygenales</taxon>
        <taxon>Ajellomycetaceae</taxon>
        <taxon>Histoplasma</taxon>
    </lineage>
</organism>
<proteinExistence type="predicted"/>
<protein>
    <submittedName>
        <fullName evidence="2">Uncharacterized protein</fullName>
    </submittedName>
</protein>
<gene>
    <name evidence="2" type="ORF">I7I53_01334</name>
</gene>
<dbReference type="AlphaFoldDB" id="A0A8A1LLK9"/>
<dbReference type="Proteomes" id="UP000663419">
    <property type="component" value="Chromosome 3"/>
</dbReference>
<reference evidence="2" key="1">
    <citation type="submission" date="2021-01" db="EMBL/GenBank/DDBJ databases">
        <title>Chromosome-level genome assembly of a human fungal pathogen reveals clustering of transcriptionally co-regulated genes.</title>
        <authorList>
            <person name="Voorhies M."/>
            <person name="Cohen S."/>
            <person name="Shea T.P."/>
            <person name="Petrus S."/>
            <person name="Munoz J.F."/>
            <person name="Poplawski S."/>
            <person name="Goldman W.E."/>
            <person name="Michael T."/>
            <person name="Cuomo C.A."/>
            <person name="Sil A."/>
            <person name="Beyhan S."/>
        </authorList>
    </citation>
    <scope>NUCLEOTIDE SEQUENCE</scope>
    <source>
        <strain evidence="2">H88</strain>
    </source>
</reference>
<evidence type="ECO:0000313" key="3">
    <source>
        <dbReference type="Proteomes" id="UP000663419"/>
    </source>
</evidence>
<sequence>MQARWPNISMGELPKSIEDHRVTPALGGPMQPDILEAATKKSETVSILNMQKALDNHREWACFRRGQISQSPMRIRRCQCHGVANSFVDLLH</sequence>
<evidence type="ECO:0000256" key="1">
    <source>
        <dbReference type="SAM" id="MobiDB-lite"/>
    </source>
</evidence>
<accession>A0A8A1LLK9</accession>
<evidence type="ECO:0000313" key="2">
    <source>
        <dbReference type="EMBL" id="QSS53925.1"/>
    </source>
</evidence>
<name>A0A8A1LLK9_AJEC8</name>
<dbReference type="EMBL" id="CP069104">
    <property type="protein sequence ID" value="QSS53925.1"/>
    <property type="molecule type" value="Genomic_DNA"/>
</dbReference>
<dbReference type="VEuPathDB" id="FungiDB:I7I53_01334"/>
<feature type="region of interest" description="Disordered" evidence="1">
    <location>
        <begin position="1"/>
        <end position="30"/>
    </location>
</feature>